<gene>
    <name evidence="1" type="ORF">ABS808_01150</name>
</gene>
<evidence type="ECO:0000313" key="1">
    <source>
        <dbReference type="EMBL" id="XCA33467.1"/>
    </source>
</evidence>
<accession>A0AAU7YHT4</accession>
<organism evidence="1">
    <name type="scientific">Wolbachia endosymbiont of Polyergus mexicanus</name>
    <dbReference type="NCBI Taxonomy" id="3171167"/>
    <lineage>
        <taxon>Bacteria</taxon>
        <taxon>Pseudomonadati</taxon>
        <taxon>Pseudomonadota</taxon>
        <taxon>Alphaproteobacteria</taxon>
        <taxon>Rickettsiales</taxon>
        <taxon>Anaplasmataceae</taxon>
        <taxon>Wolbachieae</taxon>
        <taxon>Wolbachia</taxon>
    </lineage>
</organism>
<name>A0AAU7YHT4_9RICK</name>
<sequence length="102" mass="11226">MHPDGVMKVADTGSLYNGVIQVADTGIQVAYKQISIESGYNIFDEIAGTSVSYSDDTILFSGSQCQLLSSATCKLQCSYSYVSRYLDDTVERNEPPFQNCFE</sequence>
<dbReference type="EMBL" id="CP158586">
    <property type="protein sequence ID" value="XCA33467.1"/>
    <property type="molecule type" value="Genomic_DNA"/>
</dbReference>
<dbReference type="AlphaFoldDB" id="A0AAU7YHT4"/>
<proteinExistence type="predicted"/>
<protein>
    <submittedName>
        <fullName evidence="1">Uncharacterized protein</fullName>
    </submittedName>
</protein>
<reference evidence="1" key="1">
    <citation type="submission" date="2024-06" db="EMBL/GenBank/DDBJ databases">
        <title>Genome assembly of the Polyergus mexicanus.</title>
        <authorList>
            <person name="Cash E."/>
            <person name="Tustsui N.D."/>
            <person name="Ward P."/>
            <person name="Nguyen O."/>
            <person name="Sahasrabudhe R."/>
            <person name="Fairbairn C.W."/>
            <person name="Seligmann W.E."/>
            <person name="Sacco S."/>
            <person name="Beraut E."/>
            <person name="Miller C."/>
            <person name="Toffelmier E."/>
            <person name="Shaffer H.B."/>
        </authorList>
    </citation>
    <scope>NUCLEOTIDE SEQUENCE</scope>
    <source>
        <strain evidence="1">NDT 795.1</strain>
    </source>
</reference>